<evidence type="ECO:0000313" key="3">
    <source>
        <dbReference type="Proteomes" id="UP000316167"/>
    </source>
</evidence>
<feature type="transmembrane region" description="Helical" evidence="1">
    <location>
        <begin position="31"/>
        <end position="50"/>
    </location>
</feature>
<feature type="transmembrane region" description="Helical" evidence="1">
    <location>
        <begin position="6"/>
        <end position="24"/>
    </location>
</feature>
<sequence>MIDFIYISFIAASVITGLLLVKKASPVWNKALVFFLIVTLFNEVLCYFLKKRAVNTIAFYNCYSYFRFPMLAWIYFDVLKKRRIQRLVFLSFIGLTVLLFVFNLFFYRSFFVLHSSYFLAGGIYVIILSLIYTYSLMDKDSLQNPLREPFFWISSGFLLYFLGALPFIGAIKLLTKYNTVLASQQLIITKSMSIVLYSLITIGFVLQWKKKNYSY</sequence>
<keyword evidence="1" id="KW-0812">Transmembrane</keyword>
<keyword evidence="1" id="KW-1133">Transmembrane helix</keyword>
<keyword evidence="1" id="KW-0472">Membrane</keyword>
<accession>A0A562SQG0</accession>
<evidence type="ECO:0008006" key="4">
    <source>
        <dbReference type="Google" id="ProtNLM"/>
    </source>
</evidence>
<feature type="transmembrane region" description="Helical" evidence="1">
    <location>
        <begin position="149"/>
        <end position="174"/>
    </location>
</feature>
<protein>
    <recommendedName>
        <fullName evidence="4">Histidine kinase N-terminal 7TM region domain-containing protein</fullName>
    </recommendedName>
</protein>
<reference evidence="2 3" key="1">
    <citation type="journal article" date="2015" name="Stand. Genomic Sci.">
        <title>Genomic Encyclopedia of Bacterial and Archaeal Type Strains, Phase III: the genomes of soil and plant-associated and newly described type strains.</title>
        <authorList>
            <person name="Whitman W.B."/>
            <person name="Woyke T."/>
            <person name="Klenk H.P."/>
            <person name="Zhou Y."/>
            <person name="Lilburn T.G."/>
            <person name="Beck B.J."/>
            <person name="De Vos P."/>
            <person name="Vandamme P."/>
            <person name="Eisen J.A."/>
            <person name="Garrity G."/>
            <person name="Hugenholtz P."/>
            <person name="Kyrpides N.C."/>
        </authorList>
    </citation>
    <scope>NUCLEOTIDE SEQUENCE [LARGE SCALE GENOMIC DNA]</scope>
    <source>
        <strain evidence="2 3">CGMCC 1.7271</strain>
    </source>
</reference>
<keyword evidence="3" id="KW-1185">Reference proteome</keyword>
<dbReference type="AlphaFoldDB" id="A0A562SQG0"/>
<feature type="transmembrane region" description="Helical" evidence="1">
    <location>
        <begin position="186"/>
        <end position="206"/>
    </location>
</feature>
<proteinExistence type="predicted"/>
<dbReference type="RefSeq" id="WP_144885672.1">
    <property type="nucleotide sequence ID" value="NZ_VLLE01000003.1"/>
</dbReference>
<dbReference type="EMBL" id="VLLE01000003">
    <property type="protein sequence ID" value="TWI83481.1"/>
    <property type="molecule type" value="Genomic_DNA"/>
</dbReference>
<evidence type="ECO:0000313" key="2">
    <source>
        <dbReference type="EMBL" id="TWI83481.1"/>
    </source>
</evidence>
<gene>
    <name evidence="2" type="ORF">IQ13_1593</name>
</gene>
<feature type="transmembrane region" description="Helical" evidence="1">
    <location>
        <begin position="116"/>
        <end position="137"/>
    </location>
</feature>
<comment type="caution">
    <text evidence="2">The sequence shown here is derived from an EMBL/GenBank/DDBJ whole genome shotgun (WGS) entry which is preliminary data.</text>
</comment>
<feature type="transmembrane region" description="Helical" evidence="1">
    <location>
        <begin position="88"/>
        <end position="110"/>
    </location>
</feature>
<feature type="transmembrane region" description="Helical" evidence="1">
    <location>
        <begin position="56"/>
        <end position="76"/>
    </location>
</feature>
<dbReference type="Proteomes" id="UP000316167">
    <property type="component" value="Unassembled WGS sequence"/>
</dbReference>
<dbReference type="OrthoDB" id="651989at2"/>
<organism evidence="2 3">
    <name type="scientific">Lacibacter cauensis</name>
    <dbReference type="NCBI Taxonomy" id="510947"/>
    <lineage>
        <taxon>Bacteria</taxon>
        <taxon>Pseudomonadati</taxon>
        <taxon>Bacteroidota</taxon>
        <taxon>Chitinophagia</taxon>
        <taxon>Chitinophagales</taxon>
        <taxon>Chitinophagaceae</taxon>
        <taxon>Lacibacter</taxon>
    </lineage>
</organism>
<name>A0A562SQG0_9BACT</name>
<evidence type="ECO:0000256" key="1">
    <source>
        <dbReference type="SAM" id="Phobius"/>
    </source>
</evidence>